<gene>
    <name evidence="2" type="ORF">MAR_003765</name>
</gene>
<keyword evidence="3" id="KW-1185">Reference proteome</keyword>
<evidence type="ECO:0000313" key="2">
    <source>
        <dbReference type="EMBL" id="WAR30197.1"/>
    </source>
</evidence>
<evidence type="ECO:0000313" key="3">
    <source>
        <dbReference type="Proteomes" id="UP001164746"/>
    </source>
</evidence>
<dbReference type="EMBL" id="CP111027">
    <property type="protein sequence ID" value="WAR30197.1"/>
    <property type="molecule type" value="Genomic_DNA"/>
</dbReference>
<organism evidence="2 3">
    <name type="scientific">Mya arenaria</name>
    <name type="common">Soft-shell clam</name>
    <dbReference type="NCBI Taxonomy" id="6604"/>
    <lineage>
        <taxon>Eukaryota</taxon>
        <taxon>Metazoa</taxon>
        <taxon>Spiralia</taxon>
        <taxon>Lophotrochozoa</taxon>
        <taxon>Mollusca</taxon>
        <taxon>Bivalvia</taxon>
        <taxon>Autobranchia</taxon>
        <taxon>Heteroconchia</taxon>
        <taxon>Euheterodonta</taxon>
        <taxon>Imparidentia</taxon>
        <taxon>Neoheterodontei</taxon>
        <taxon>Myida</taxon>
        <taxon>Myoidea</taxon>
        <taxon>Myidae</taxon>
        <taxon>Mya</taxon>
    </lineage>
</organism>
<name>A0ABY7G8G5_MYAAR</name>
<proteinExistence type="predicted"/>
<protein>
    <submittedName>
        <fullName evidence="2">Uncharacterized protein</fullName>
    </submittedName>
</protein>
<reference evidence="2" key="1">
    <citation type="submission" date="2022-11" db="EMBL/GenBank/DDBJ databases">
        <title>Centuries of genome instability and evolution in soft-shell clam transmissible cancer (bioRxiv).</title>
        <authorList>
            <person name="Hart S.F.M."/>
            <person name="Yonemitsu M.A."/>
            <person name="Giersch R.M."/>
            <person name="Beal B.F."/>
            <person name="Arriagada G."/>
            <person name="Davis B.W."/>
            <person name="Ostrander E.A."/>
            <person name="Goff S.P."/>
            <person name="Metzger M.J."/>
        </authorList>
    </citation>
    <scope>NUCLEOTIDE SEQUENCE</scope>
    <source>
        <strain evidence="2">MELC-2E11</strain>
        <tissue evidence="2">Siphon/mantle</tissue>
    </source>
</reference>
<accession>A0ABY7G8G5</accession>
<feature type="compositionally biased region" description="Polar residues" evidence="1">
    <location>
        <begin position="12"/>
        <end position="23"/>
    </location>
</feature>
<evidence type="ECO:0000256" key="1">
    <source>
        <dbReference type="SAM" id="MobiDB-lite"/>
    </source>
</evidence>
<dbReference type="Proteomes" id="UP001164746">
    <property type="component" value="Chromosome 16"/>
</dbReference>
<sequence>MEGVQLAVVQRQPAQKSIETQQPHTDDSHAYDELDTNFQQEAQARVPSKRNDTPTKYTIIEFSSTQEPAVEDKCTTMHQC</sequence>
<feature type="region of interest" description="Disordered" evidence="1">
    <location>
        <begin position="1"/>
        <end position="30"/>
    </location>
</feature>